<dbReference type="AlphaFoldDB" id="J6F3F5"/>
<dbReference type="OrthoDB" id="2575571at2759"/>
<reference evidence="2 3" key="1">
    <citation type="journal article" date="2012" name="Eukaryot. Cell">
        <title>Draft genome sequence of CBS 2479, the standard type strain of Trichosporon asahii.</title>
        <authorList>
            <person name="Yang R.Y."/>
            <person name="Li H.T."/>
            <person name="Zhu H."/>
            <person name="Zhou G.P."/>
            <person name="Wang M."/>
            <person name="Wang L."/>
        </authorList>
    </citation>
    <scope>NUCLEOTIDE SEQUENCE [LARGE SCALE GENOMIC DNA]</scope>
    <source>
        <strain evidence="3">ATCC 90039 / CBS 2479 / JCM 2466 / KCTC 7840 / NCYC 2677 / UAMH 7654</strain>
    </source>
</reference>
<evidence type="ECO:0000313" key="2">
    <source>
        <dbReference type="EMBL" id="EJT51499.1"/>
    </source>
</evidence>
<dbReference type="VEuPathDB" id="FungiDB:A1Q1_07261"/>
<feature type="region of interest" description="Disordered" evidence="1">
    <location>
        <begin position="1"/>
        <end position="47"/>
    </location>
</feature>
<protein>
    <submittedName>
        <fullName evidence="2">Uncharacterized protein</fullName>
    </submittedName>
</protein>
<dbReference type="Proteomes" id="UP000002748">
    <property type="component" value="Unassembled WGS sequence"/>
</dbReference>
<dbReference type="GeneID" id="25990773"/>
<dbReference type="RefSeq" id="XP_014182972.1">
    <property type="nucleotide sequence ID" value="XM_014327497.1"/>
</dbReference>
<proteinExistence type="predicted"/>
<dbReference type="EMBL" id="ALBS01000054">
    <property type="protein sequence ID" value="EJT51499.1"/>
    <property type="molecule type" value="Genomic_DNA"/>
</dbReference>
<feature type="region of interest" description="Disordered" evidence="1">
    <location>
        <begin position="220"/>
        <end position="240"/>
    </location>
</feature>
<evidence type="ECO:0000256" key="1">
    <source>
        <dbReference type="SAM" id="MobiDB-lite"/>
    </source>
</evidence>
<evidence type="ECO:0000313" key="3">
    <source>
        <dbReference type="Proteomes" id="UP000002748"/>
    </source>
</evidence>
<accession>J6F3F5</accession>
<dbReference type="KEGG" id="tasa:A1Q1_07261"/>
<gene>
    <name evidence="2" type="ORF">A1Q1_07261</name>
</gene>
<sequence>MNAPVPTLLVEDRSRSRSTAPLSGSSAGGTKAPYRSPRLERSRSRPRFTIDAPTRAFAVTIAEVVQLRQARAESNGSNSHANVELIVDVPVWSNGCFSALHPAHDQLHLGKDAEARPPSACAALTRWAVGVVCGFRCVLNPVGLGRRTPVSLGILRHCQTADIPDLSTLHSLRDVTLSHVHGLIAHLSDAHLITAKYRLLASRPQQLGWGCIRLAPSPLDRAQRRHTARPPLPSSPRATVHNFDTRAATPGGPVHFDPRANVQHSVSFDEAVYDRPTEVEVELVPGYTEGSDSDEDDDQEPDSLVAAEAREKSYKEGSVFTMTINGLHSLVMI</sequence>
<dbReference type="HOGENOM" id="CLU_834672_0_0_1"/>
<comment type="caution">
    <text evidence="2">The sequence shown here is derived from an EMBL/GenBank/DDBJ whole genome shotgun (WGS) entry which is preliminary data.</text>
</comment>
<name>J6F3F5_TRIAS</name>
<organism evidence="2 3">
    <name type="scientific">Trichosporon asahii var. asahii (strain ATCC 90039 / CBS 2479 / JCM 2466 / KCTC 7840 / NBRC 103889/ NCYC 2677 / UAMH 7654)</name>
    <name type="common">Yeast</name>
    <dbReference type="NCBI Taxonomy" id="1186058"/>
    <lineage>
        <taxon>Eukaryota</taxon>
        <taxon>Fungi</taxon>
        <taxon>Dikarya</taxon>
        <taxon>Basidiomycota</taxon>
        <taxon>Agaricomycotina</taxon>
        <taxon>Tremellomycetes</taxon>
        <taxon>Trichosporonales</taxon>
        <taxon>Trichosporonaceae</taxon>
        <taxon>Trichosporon</taxon>
    </lineage>
</organism>